<name>A0A8S5P9N8_9CAUD</name>
<reference evidence="2" key="1">
    <citation type="journal article" date="2021" name="Proc. Natl. Acad. Sci. U.S.A.">
        <title>A Catalog of Tens of Thousands of Viruses from Human Metagenomes Reveals Hidden Associations with Chronic Diseases.</title>
        <authorList>
            <person name="Tisza M.J."/>
            <person name="Buck C.B."/>
        </authorList>
    </citation>
    <scope>NUCLEOTIDE SEQUENCE</scope>
    <source>
        <strain evidence="2">CtU7u6</strain>
    </source>
</reference>
<sequence>MERNISNMPVQKLPMSKKTEEWRRDCVDYFIGISGFSSANSIPDEEELQSYYDLYNSIYNEKDLKYVTNPFNQDDGFPAMAQDYNIIRPKIDLLLGEETKRPFNYNVCRTSDAAAGDIQEKAKQMLLEYAQAAMMAQLGPEEQQRFQQALQTGEIQTPEKIQEYLTKSYKDVAEITAYNSLNFLWKKLNLPHEFEKGFKDALCGGLEFYYVGIRNGDPFAERVNTMDFKYPAEEGIEFVDEASWCVRRIRTSVASLYDDYYDKLDEKQLNHLLELVGQKPTSGYGPDKNSVDDYNHITLNRYNSINGYLEDRVLDDVILYHVCWKSFKKIGFVTILNPETETVEEFEVDETYKETGNEIDIEWKWITETWEGYRTADEGDEDALYFGMQPVEYQFENSSTLNSGKLPYTGVAYSNTNSKAKSLVAIMKPLQYMYIILWYRLELAIARDKGKLPVIDVTQIPKSMGIDVDKWMHYMNALGVVFVNPYEEGWNIPGREGGKPSPYNQWASIDASMANTINTYIGLLDKIEQMVSELSGVSPQRQGAISSNELVGNVERSVVQSAHITEPWFWLHNQVKKRVLSMLLDTSKYAWKDTKKYLHYMQDDVTRVFLQIDDNFCYEDFDIFVSDSTKDNQAIEQLHSLIQPAMQNGASLLDIAEIITLDNLSMIKSKLRDIENNRMQQQQALQEQEAQQQQQLVQMQNEVKEQELMLKEAEMDLEKYKIDQDNATKITVAQLNAYRGSENMDQDMNGIPDPVEIGKQEIERQKAVSDAMTKQMDIANKMRAEDNKKAIEQRKIEAQKEAEKLKATIERERIALEKRKLEEAKKLQILKDKAAMEREKLKAKTALKNKVVGESKSKTKK</sequence>
<keyword evidence="1" id="KW-0175">Coiled coil</keyword>
<feature type="coiled-coil region" evidence="1">
    <location>
        <begin position="781"/>
        <end position="844"/>
    </location>
</feature>
<proteinExistence type="predicted"/>
<evidence type="ECO:0000256" key="1">
    <source>
        <dbReference type="SAM" id="Coils"/>
    </source>
</evidence>
<dbReference type="EMBL" id="BK015359">
    <property type="protein sequence ID" value="DAE03105.1"/>
    <property type="molecule type" value="Genomic_DNA"/>
</dbReference>
<protein>
    <submittedName>
        <fullName evidence="2">Portal protein</fullName>
    </submittedName>
</protein>
<accession>A0A8S5P9N8</accession>
<evidence type="ECO:0000313" key="2">
    <source>
        <dbReference type="EMBL" id="DAE03105.1"/>
    </source>
</evidence>
<organism evidence="2">
    <name type="scientific">Podoviridae sp. ctU7u6</name>
    <dbReference type="NCBI Taxonomy" id="2825252"/>
    <lineage>
        <taxon>Viruses</taxon>
        <taxon>Duplodnaviria</taxon>
        <taxon>Heunggongvirae</taxon>
        <taxon>Uroviricota</taxon>
        <taxon>Caudoviricetes</taxon>
    </lineage>
</organism>
<feature type="coiled-coil region" evidence="1">
    <location>
        <begin position="664"/>
        <end position="730"/>
    </location>
</feature>